<evidence type="ECO:0000256" key="6">
    <source>
        <dbReference type="ARBA" id="ARBA00022782"/>
    </source>
</evidence>
<feature type="signal peptide" evidence="10">
    <location>
        <begin position="1"/>
        <end position="20"/>
    </location>
</feature>
<dbReference type="GO" id="GO:0050994">
    <property type="term" value="P:regulation of lipid catabolic process"/>
    <property type="evidence" value="ECO:0007669"/>
    <property type="project" value="InterPro"/>
</dbReference>
<evidence type="ECO:0000313" key="12">
    <source>
        <dbReference type="Proteomes" id="UP000472264"/>
    </source>
</evidence>
<evidence type="ECO:0000256" key="5">
    <source>
        <dbReference type="ARBA" id="ARBA00022729"/>
    </source>
</evidence>
<dbReference type="Ensembl" id="ENSENLT00000016996.1">
    <property type="protein sequence ID" value="ENSENLP00000016385.1"/>
    <property type="gene ID" value="ENSENLG00000007555.1"/>
</dbReference>
<sequence length="163" mass="18785">MAAGLLVLVCAGAVLLSAEAQEPYEDLPESYRQGVDLALEQLNSHAGVRFHLRFLKSLEKREIEHGFRVKYLYHRFHLRPTSCPKNTPDPNPQRCPFNKNRPLMDCAVCYKTIADQMEATPKPYVHCIQRPRLTQDMIRMREEQFSKMHYKTGAPTLLALSSR</sequence>
<keyword evidence="3" id="KW-0145">Chemotaxis</keyword>
<dbReference type="GO" id="GO:0006954">
    <property type="term" value="P:inflammatory response"/>
    <property type="evidence" value="ECO:0007669"/>
    <property type="project" value="UniProtKB-KW"/>
</dbReference>
<dbReference type="Proteomes" id="UP000472264">
    <property type="component" value="Chromosome 20"/>
</dbReference>
<evidence type="ECO:0000256" key="2">
    <source>
        <dbReference type="ARBA" id="ARBA00018808"/>
    </source>
</evidence>
<evidence type="ECO:0000256" key="10">
    <source>
        <dbReference type="SAM" id="SignalP"/>
    </source>
</evidence>
<name>A0A665UAN3_ECHNA</name>
<evidence type="ECO:0000256" key="4">
    <source>
        <dbReference type="ARBA" id="ARBA00022525"/>
    </source>
</evidence>
<dbReference type="GO" id="GO:0005576">
    <property type="term" value="C:extracellular region"/>
    <property type="evidence" value="ECO:0007669"/>
    <property type="project" value="UniProtKB-SubCell"/>
</dbReference>
<dbReference type="SUPFAM" id="SSF54403">
    <property type="entry name" value="Cystatin/monellin"/>
    <property type="match status" value="1"/>
</dbReference>
<comment type="subcellular location">
    <subcellularLocation>
        <location evidence="1">Secreted</location>
    </subcellularLocation>
</comment>
<keyword evidence="7" id="KW-1015">Disulfide bond</keyword>
<dbReference type="InterPro" id="IPR029562">
    <property type="entry name" value="Chemerin"/>
</dbReference>
<proteinExistence type="predicted"/>
<evidence type="ECO:0000256" key="1">
    <source>
        <dbReference type="ARBA" id="ARBA00004613"/>
    </source>
</evidence>
<feature type="chain" id="PRO_5025677519" description="Retinoic acid receptor responder protein 2" evidence="10">
    <location>
        <begin position="21"/>
        <end position="163"/>
    </location>
</feature>
<dbReference type="AlphaFoldDB" id="A0A665UAN3"/>
<reference evidence="11" key="3">
    <citation type="submission" date="2025-09" db="UniProtKB">
        <authorList>
            <consortium name="Ensembl"/>
        </authorList>
    </citation>
    <scope>IDENTIFICATION</scope>
</reference>
<dbReference type="PANTHER" id="PTHR15106">
    <property type="entry name" value="RETINOIC ACID RECEPTOR RESPONDER PROTEIN 2"/>
    <property type="match status" value="1"/>
</dbReference>
<keyword evidence="4" id="KW-0964">Secreted</keyword>
<evidence type="ECO:0000256" key="9">
    <source>
        <dbReference type="ARBA" id="ARBA00032785"/>
    </source>
</evidence>
<organism evidence="11 12">
    <name type="scientific">Echeneis naucrates</name>
    <name type="common">Live sharksucker</name>
    <dbReference type="NCBI Taxonomy" id="173247"/>
    <lineage>
        <taxon>Eukaryota</taxon>
        <taxon>Metazoa</taxon>
        <taxon>Chordata</taxon>
        <taxon>Craniata</taxon>
        <taxon>Vertebrata</taxon>
        <taxon>Euteleostomi</taxon>
        <taxon>Actinopterygii</taxon>
        <taxon>Neopterygii</taxon>
        <taxon>Teleostei</taxon>
        <taxon>Neoteleostei</taxon>
        <taxon>Acanthomorphata</taxon>
        <taxon>Carangaria</taxon>
        <taxon>Carangiformes</taxon>
        <taxon>Echeneidae</taxon>
        <taxon>Echeneis</taxon>
    </lineage>
</organism>
<keyword evidence="12" id="KW-1185">Reference proteome</keyword>
<dbReference type="GO" id="GO:0030154">
    <property type="term" value="P:cell differentiation"/>
    <property type="evidence" value="ECO:0007669"/>
    <property type="project" value="UniProtKB-KW"/>
</dbReference>
<dbReference type="GO" id="GO:0006935">
    <property type="term" value="P:chemotaxis"/>
    <property type="evidence" value="ECO:0007669"/>
    <property type="project" value="UniProtKB-KW"/>
</dbReference>
<keyword evidence="6" id="KW-0221">Differentiation</keyword>
<evidence type="ECO:0000313" key="11">
    <source>
        <dbReference type="Ensembl" id="ENSENLP00000016385.1"/>
    </source>
</evidence>
<evidence type="ECO:0000256" key="7">
    <source>
        <dbReference type="ARBA" id="ARBA00023157"/>
    </source>
</evidence>
<dbReference type="InterPro" id="IPR046350">
    <property type="entry name" value="Cystatin_sf"/>
</dbReference>
<dbReference type="PANTHER" id="PTHR15106:SF2">
    <property type="entry name" value="RETINOIC ACID RECEPTOR RESPONDER PROTEIN 2"/>
    <property type="match status" value="1"/>
</dbReference>
<evidence type="ECO:0000256" key="8">
    <source>
        <dbReference type="ARBA" id="ARBA00023198"/>
    </source>
</evidence>
<evidence type="ECO:0000256" key="3">
    <source>
        <dbReference type="ARBA" id="ARBA00022500"/>
    </source>
</evidence>
<reference evidence="11" key="1">
    <citation type="submission" date="2021-04" db="EMBL/GenBank/DDBJ databases">
        <authorList>
            <consortium name="Wellcome Sanger Institute Data Sharing"/>
        </authorList>
    </citation>
    <scope>NUCLEOTIDE SEQUENCE [LARGE SCALE GENOMIC DNA]</scope>
</reference>
<protein>
    <recommendedName>
        <fullName evidence="2">Retinoic acid receptor responder protein 2</fullName>
    </recommendedName>
    <alternativeName>
        <fullName evidence="9">Chemerin</fullName>
    </alternativeName>
</protein>
<keyword evidence="8" id="KW-0395">Inflammatory response</keyword>
<dbReference type="InParanoid" id="A0A665UAN3"/>
<reference evidence="11" key="2">
    <citation type="submission" date="2025-08" db="UniProtKB">
        <authorList>
            <consortium name="Ensembl"/>
        </authorList>
    </citation>
    <scope>IDENTIFICATION</scope>
</reference>
<accession>A0A665UAN3</accession>
<dbReference type="OMA" id="VHHHFRF"/>
<keyword evidence="5 10" id="KW-0732">Signal</keyword>
<dbReference type="Gene3D" id="3.10.450.10">
    <property type="match status" value="1"/>
</dbReference>
<dbReference type="GO" id="GO:0005102">
    <property type="term" value="F:signaling receptor binding"/>
    <property type="evidence" value="ECO:0007669"/>
    <property type="project" value="InterPro"/>
</dbReference>